<organism evidence="2 3">
    <name type="scientific">Polaribacter pacificus</name>
    <dbReference type="NCBI Taxonomy" id="1775173"/>
    <lineage>
        <taxon>Bacteria</taxon>
        <taxon>Pseudomonadati</taxon>
        <taxon>Bacteroidota</taxon>
        <taxon>Flavobacteriia</taxon>
        <taxon>Flavobacteriales</taxon>
        <taxon>Flavobacteriaceae</taxon>
    </lineage>
</organism>
<keyword evidence="3" id="KW-1185">Reference proteome</keyword>
<reference evidence="2" key="1">
    <citation type="journal article" date="2014" name="Int. J. Syst. Evol. Microbiol.">
        <title>Complete genome sequence of Corynebacterium casei LMG S-19264T (=DSM 44701T), isolated from a smear-ripened cheese.</title>
        <authorList>
            <consortium name="US DOE Joint Genome Institute (JGI-PGF)"/>
            <person name="Walter F."/>
            <person name="Albersmeier A."/>
            <person name="Kalinowski J."/>
            <person name="Ruckert C."/>
        </authorList>
    </citation>
    <scope>NUCLEOTIDE SEQUENCE</scope>
    <source>
        <strain evidence="2">CGMCC 1.15763</strain>
    </source>
</reference>
<keyword evidence="1" id="KW-0732">Signal</keyword>
<dbReference type="AlphaFoldDB" id="A0A917HX30"/>
<dbReference type="InterPro" id="IPR007433">
    <property type="entry name" value="DUF481"/>
</dbReference>
<accession>A0A917HX30</accession>
<dbReference type="EMBL" id="BMJW01000001">
    <property type="protein sequence ID" value="GGG93349.1"/>
    <property type="molecule type" value="Genomic_DNA"/>
</dbReference>
<dbReference type="Proteomes" id="UP000633278">
    <property type="component" value="Unassembled WGS sequence"/>
</dbReference>
<name>A0A917HX30_9FLAO</name>
<evidence type="ECO:0000256" key="1">
    <source>
        <dbReference type="SAM" id="SignalP"/>
    </source>
</evidence>
<comment type="caution">
    <text evidence="2">The sequence shown here is derived from an EMBL/GenBank/DDBJ whole genome shotgun (WGS) entry which is preliminary data.</text>
</comment>
<evidence type="ECO:0000313" key="2">
    <source>
        <dbReference type="EMBL" id="GGG93349.1"/>
    </source>
</evidence>
<dbReference type="RefSeq" id="WP_188597984.1">
    <property type="nucleotide sequence ID" value="NZ_BMJW01000001.1"/>
</dbReference>
<sequence length="251" mass="29263">MQKLLFFLGFLFCYTLVNAQVINIENLRKDVDDTGFYGTVSLDLELSKNTNTIFAISNELRLQYTSGKNNFMLINEVDFKELNKNKYTNKSVQHLRYNYSLTKTTTLEAFIQIQKDRVSFINHRTLIGAGTRFKISKKPNYRFFIGTLIMYEHENSLGVHQDVIDQDFRANMYVSFGLYPSKNLRIINTTYYQPKIKTFSDYRVSSETTLGITVFRNLLITTSFSYQFDTLPVLGVPLTQYKLENGITYTF</sequence>
<feature type="signal peptide" evidence="1">
    <location>
        <begin position="1"/>
        <end position="19"/>
    </location>
</feature>
<protein>
    <recommendedName>
        <fullName evidence="4">DUF481 domain-containing protein</fullName>
    </recommendedName>
</protein>
<evidence type="ECO:0000313" key="3">
    <source>
        <dbReference type="Proteomes" id="UP000633278"/>
    </source>
</evidence>
<proteinExistence type="predicted"/>
<gene>
    <name evidence="2" type="ORF">GCM10011416_08080</name>
</gene>
<evidence type="ECO:0008006" key="4">
    <source>
        <dbReference type="Google" id="ProtNLM"/>
    </source>
</evidence>
<dbReference type="Pfam" id="PF04338">
    <property type="entry name" value="DUF481"/>
    <property type="match status" value="1"/>
</dbReference>
<feature type="chain" id="PRO_5036978105" description="DUF481 domain-containing protein" evidence="1">
    <location>
        <begin position="20"/>
        <end position="251"/>
    </location>
</feature>
<reference evidence="2" key="2">
    <citation type="submission" date="2020-09" db="EMBL/GenBank/DDBJ databases">
        <authorList>
            <person name="Sun Q."/>
            <person name="Zhou Y."/>
        </authorList>
    </citation>
    <scope>NUCLEOTIDE SEQUENCE</scope>
    <source>
        <strain evidence="2">CGMCC 1.15763</strain>
    </source>
</reference>